<proteinExistence type="predicted"/>
<reference evidence="1" key="1">
    <citation type="journal article" date="2023" name="bioRxiv">
        <title>Scaffold-level genome assemblies of two parasitoid biocontrol wasps reveal the parthenogenesis mechanism and an associated novel virus.</title>
        <authorList>
            <person name="Inwood S."/>
            <person name="Skelly J."/>
            <person name="Guhlin J."/>
            <person name="Harrop T."/>
            <person name="Goldson S."/>
            <person name="Dearden P."/>
        </authorList>
    </citation>
    <scope>NUCLEOTIDE SEQUENCE</scope>
    <source>
        <strain evidence="1">Lincoln</strain>
        <tissue evidence="1">Whole body</tissue>
    </source>
</reference>
<dbReference type="Proteomes" id="UP001168972">
    <property type="component" value="Unassembled WGS sequence"/>
</dbReference>
<reference evidence="1" key="2">
    <citation type="submission" date="2023-03" db="EMBL/GenBank/DDBJ databases">
        <authorList>
            <person name="Inwood S.N."/>
            <person name="Skelly J.G."/>
            <person name="Guhlin J."/>
            <person name="Harrop T.W.R."/>
            <person name="Goldson S.G."/>
            <person name="Dearden P.K."/>
        </authorList>
    </citation>
    <scope>NUCLEOTIDE SEQUENCE</scope>
    <source>
        <strain evidence="1">Lincoln</strain>
        <tissue evidence="1">Whole body</tissue>
    </source>
</reference>
<dbReference type="EMBL" id="JAQQBR010002616">
    <property type="protein sequence ID" value="KAK0156971.1"/>
    <property type="molecule type" value="Genomic_DNA"/>
</dbReference>
<accession>A0AA39C2W6</accession>
<comment type="caution">
    <text evidence="1">The sequence shown here is derived from an EMBL/GenBank/DDBJ whole genome shotgun (WGS) entry which is preliminary data.</text>
</comment>
<evidence type="ECO:0000313" key="2">
    <source>
        <dbReference type="Proteomes" id="UP001168972"/>
    </source>
</evidence>
<protein>
    <submittedName>
        <fullName evidence="1">Uncharacterized protein</fullName>
    </submittedName>
</protein>
<sequence>MRDAISPEQRLLATLRYLASGATFEELKFQTAIAAQTLGKIIMETCEALIHLLKGLIKQVNMNGRLLPDSLREGGIFPTASEPSTGSTSASANRQEVARIILIIRIRLV</sequence>
<keyword evidence="2" id="KW-1185">Reference proteome</keyword>
<name>A0AA39C2W6_MICHY</name>
<organism evidence="1 2">
    <name type="scientific">Microctonus hyperodae</name>
    <name type="common">Parasitoid wasp</name>
    <dbReference type="NCBI Taxonomy" id="165561"/>
    <lineage>
        <taxon>Eukaryota</taxon>
        <taxon>Metazoa</taxon>
        <taxon>Ecdysozoa</taxon>
        <taxon>Arthropoda</taxon>
        <taxon>Hexapoda</taxon>
        <taxon>Insecta</taxon>
        <taxon>Pterygota</taxon>
        <taxon>Neoptera</taxon>
        <taxon>Endopterygota</taxon>
        <taxon>Hymenoptera</taxon>
        <taxon>Apocrita</taxon>
        <taxon>Ichneumonoidea</taxon>
        <taxon>Braconidae</taxon>
        <taxon>Euphorinae</taxon>
        <taxon>Microctonus</taxon>
    </lineage>
</organism>
<evidence type="ECO:0000313" key="1">
    <source>
        <dbReference type="EMBL" id="KAK0156971.1"/>
    </source>
</evidence>
<gene>
    <name evidence="1" type="ORF">PV327_011484</name>
</gene>
<dbReference type="AlphaFoldDB" id="A0AA39C2W6"/>